<dbReference type="InterPro" id="IPR011009">
    <property type="entry name" value="Kinase-like_dom_sf"/>
</dbReference>
<comment type="caution">
    <text evidence="2">The sequence shown here is derived from an EMBL/GenBank/DDBJ whole genome shotgun (WGS) entry which is preliminary data.</text>
</comment>
<accession>A0A0M0JJD3</accession>
<dbReference type="PROSITE" id="PS00108">
    <property type="entry name" value="PROTEIN_KINASE_ST"/>
    <property type="match status" value="1"/>
</dbReference>
<dbReference type="SUPFAM" id="SSF56112">
    <property type="entry name" value="Protein kinase-like (PK-like)"/>
    <property type="match status" value="1"/>
</dbReference>
<dbReference type="GO" id="GO:0004674">
    <property type="term" value="F:protein serine/threonine kinase activity"/>
    <property type="evidence" value="ECO:0007669"/>
    <property type="project" value="TreeGrafter"/>
</dbReference>
<dbReference type="Pfam" id="PF00069">
    <property type="entry name" value="Pkinase"/>
    <property type="match status" value="1"/>
</dbReference>
<dbReference type="AlphaFoldDB" id="A0A0M0JJD3"/>
<dbReference type="SMART" id="SM00220">
    <property type="entry name" value="S_TKc"/>
    <property type="match status" value="1"/>
</dbReference>
<dbReference type="Gene3D" id="1.10.510.10">
    <property type="entry name" value="Transferase(Phosphotransferase) domain 1"/>
    <property type="match status" value="1"/>
</dbReference>
<dbReference type="Gene3D" id="3.30.200.20">
    <property type="entry name" value="Phosphorylase Kinase, domain 1"/>
    <property type="match status" value="1"/>
</dbReference>
<dbReference type="InterPro" id="IPR008271">
    <property type="entry name" value="Ser/Thr_kinase_AS"/>
</dbReference>
<gene>
    <name evidence="2" type="ORF">Ctob_004640</name>
</gene>
<name>A0A0M0JJD3_9EUKA</name>
<dbReference type="InterPro" id="IPR000719">
    <property type="entry name" value="Prot_kinase_dom"/>
</dbReference>
<organism evidence="2 3">
    <name type="scientific">Chrysochromulina tobinii</name>
    <dbReference type="NCBI Taxonomy" id="1460289"/>
    <lineage>
        <taxon>Eukaryota</taxon>
        <taxon>Haptista</taxon>
        <taxon>Haptophyta</taxon>
        <taxon>Prymnesiophyceae</taxon>
        <taxon>Prymnesiales</taxon>
        <taxon>Chrysochromulinaceae</taxon>
        <taxon>Chrysochromulina</taxon>
    </lineage>
</organism>
<keyword evidence="3" id="KW-1185">Reference proteome</keyword>
<feature type="domain" description="Protein kinase" evidence="1">
    <location>
        <begin position="1"/>
        <end position="154"/>
    </location>
</feature>
<sequence length="154" mass="17183">MTEWRELSDGGYSEVYKAKLLGVTVAVKAATGRKKTSGESLLREIRYLQLCGAHPNIVQPYGAFVEEGRIHLVLEYARHCLRTDRVARSCDPIVVMAGVARALVRIHSLGIVHRDIKSRNVMVAVDNRALLIDFGLACDVERDGEEWLSRTAVH</sequence>
<dbReference type="PROSITE" id="PS50011">
    <property type="entry name" value="PROTEIN_KINASE_DOM"/>
    <property type="match status" value="1"/>
</dbReference>
<dbReference type="EMBL" id="JWZX01002851">
    <property type="protein sequence ID" value="KOO26437.1"/>
    <property type="molecule type" value="Genomic_DNA"/>
</dbReference>
<evidence type="ECO:0000259" key="1">
    <source>
        <dbReference type="PROSITE" id="PS50011"/>
    </source>
</evidence>
<dbReference type="PANTHER" id="PTHR44329">
    <property type="entry name" value="SERINE/THREONINE-PROTEIN KINASE TNNI3K-RELATED"/>
    <property type="match status" value="1"/>
</dbReference>
<evidence type="ECO:0000313" key="3">
    <source>
        <dbReference type="Proteomes" id="UP000037460"/>
    </source>
</evidence>
<dbReference type="Proteomes" id="UP000037460">
    <property type="component" value="Unassembled WGS sequence"/>
</dbReference>
<dbReference type="OrthoDB" id="2013833at2759"/>
<dbReference type="PANTHER" id="PTHR44329:SF260">
    <property type="entry name" value="PROTEIN KINASE DOMAIN-CONTAINING PROTEIN"/>
    <property type="match status" value="1"/>
</dbReference>
<keyword evidence="2" id="KW-0418">Kinase</keyword>
<proteinExistence type="predicted"/>
<dbReference type="InterPro" id="IPR051681">
    <property type="entry name" value="Ser/Thr_Kinases-Pseudokinases"/>
</dbReference>
<keyword evidence="2" id="KW-0808">Transferase</keyword>
<evidence type="ECO:0000313" key="2">
    <source>
        <dbReference type="EMBL" id="KOO26437.1"/>
    </source>
</evidence>
<dbReference type="GO" id="GO:0005524">
    <property type="term" value="F:ATP binding"/>
    <property type="evidence" value="ECO:0007669"/>
    <property type="project" value="InterPro"/>
</dbReference>
<reference evidence="3" key="1">
    <citation type="journal article" date="2015" name="PLoS Genet.">
        <title>Genome Sequence and Transcriptome Analyses of Chrysochromulina tobin: Metabolic Tools for Enhanced Algal Fitness in the Prominent Order Prymnesiales (Haptophyceae).</title>
        <authorList>
            <person name="Hovde B.T."/>
            <person name="Deodato C.R."/>
            <person name="Hunsperger H.M."/>
            <person name="Ryken S.A."/>
            <person name="Yost W."/>
            <person name="Jha R.K."/>
            <person name="Patterson J."/>
            <person name="Monnat R.J. Jr."/>
            <person name="Barlow S.B."/>
            <person name="Starkenburg S.R."/>
            <person name="Cattolico R.A."/>
        </authorList>
    </citation>
    <scope>NUCLEOTIDE SEQUENCE</scope>
    <source>
        <strain evidence="3">CCMP291</strain>
    </source>
</reference>
<protein>
    <submittedName>
        <fullName evidence="2">Serine threonine protein kinase</fullName>
    </submittedName>
</protein>